<keyword evidence="5" id="KW-1185">Reference proteome</keyword>
<evidence type="ECO:0000313" key="4">
    <source>
        <dbReference type="EMBL" id="MBW7476365.1"/>
    </source>
</evidence>
<dbReference type="PROSITE" id="PS52050">
    <property type="entry name" value="WYL"/>
    <property type="match status" value="1"/>
</dbReference>
<dbReference type="Pfam" id="PF13280">
    <property type="entry name" value="WYL"/>
    <property type="match status" value="1"/>
</dbReference>
<feature type="domain" description="WYL" evidence="2">
    <location>
        <begin position="141"/>
        <end position="211"/>
    </location>
</feature>
<reference evidence="4 5" key="1">
    <citation type="submission" date="2021-07" db="EMBL/GenBank/DDBJ databases">
        <title>Paenibacillus radiodurans sp. nov., isolated from the southeastern edge of Tengger Desert.</title>
        <authorList>
            <person name="Zhang G."/>
        </authorList>
    </citation>
    <scope>NUCLEOTIDE SEQUENCE [LARGE SCALE GENOMIC DNA]</scope>
    <source>
        <strain evidence="4 5">DT7-4</strain>
    </source>
</reference>
<sequence length="314" mass="35862">MNKTDRQLAIILELQRMTLLRAEDLAATFETSVRTIYRDIGALCEAGVPIIGAPGQGYCLVEGYFLPPVSFTAEEAVTLLLGMDFIEQQFDAAYRSKASSSRGKLEVILPEAVRKEADKVRAGMRLITGGALRNGRRAEELALLRQAIVEERTIYFRYEGRAPGANGERITSREADPYGMVFVRGAWMLIAYCHLRRELRHFLLTRMKDIELLDAVFSRPSDFNLQTYAPPDDRNTLVRVLFRQELALKVKEYNYYYADMMEDTAEGLLVTLRVRKPEEVLHWVLGWGEGAVILSPDSLRIRAREEIESMLKRY</sequence>
<protein>
    <submittedName>
        <fullName evidence="4">YafY family transcriptional regulator</fullName>
    </submittedName>
</protein>
<dbReference type="InterPro" id="IPR026881">
    <property type="entry name" value="WYL_dom"/>
</dbReference>
<organism evidence="4 5">
    <name type="scientific">Paenibacillus oenotherae</name>
    <dbReference type="NCBI Taxonomy" id="1435645"/>
    <lineage>
        <taxon>Bacteria</taxon>
        <taxon>Bacillati</taxon>
        <taxon>Bacillota</taxon>
        <taxon>Bacilli</taxon>
        <taxon>Bacillales</taxon>
        <taxon>Paenibacillaceae</taxon>
        <taxon>Paenibacillus</taxon>
    </lineage>
</organism>
<dbReference type="EMBL" id="JAHZIJ010000012">
    <property type="protein sequence ID" value="MBW7476365.1"/>
    <property type="molecule type" value="Genomic_DNA"/>
</dbReference>
<feature type="domain" description="WCX" evidence="3">
    <location>
        <begin position="237"/>
        <end position="311"/>
    </location>
</feature>
<proteinExistence type="predicted"/>
<dbReference type="Pfam" id="PF25583">
    <property type="entry name" value="WCX"/>
    <property type="match status" value="1"/>
</dbReference>
<comment type="caution">
    <text evidence="4">The sequence shown here is derived from an EMBL/GenBank/DDBJ whole genome shotgun (WGS) entry which is preliminary data.</text>
</comment>
<dbReference type="InterPro" id="IPR036390">
    <property type="entry name" value="WH_DNA-bd_sf"/>
</dbReference>
<name>A0ABS7D916_9BACL</name>
<dbReference type="InterPro" id="IPR013196">
    <property type="entry name" value="HTH_11"/>
</dbReference>
<dbReference type="Pfam" id="PF08279">
    <property type="entry name" value="HTH_11"/>
    <property type="match status" value="1"/>
</dbReference>
<dbReference type="Proteomes" id="UP000812277">
    <property type="component" value="Unassembled WGS sequence"/>
</dbReference>
<evidence type="ECO:0000259" key="2">
    <source>
        <dbReference type="Pfam" id="PF13280"/>
    </source>
</evidence>
<evidence type="ECO:0000313" key="5">
    <source>
        <dbReference type="Proteomes" id="UP000812277"/>
    </source>
</evidence>
<dbReference type="PANTHER" id="PTHR34580:SF1">
    <property type="entry name" value="PROTEIN PAFC"/>
    <property type="match status" value="1"/>
</dbReference>
<dbReference type="Gene3D" id="1.10.10.10">
    <property type="entry name" value="Winged helix-like DNA-binding domain superfamily/Winged helix DNA-binding domain"/>
    <property type="match status" value="1"/>
</dbReference>
<dbReference type="SUPFAM" id="SSF46785">
    <property type="entry name" value="Winged helix' DNA-binding domain"/>
    <property type="match status" value="1"/>
</dbReference>
<gene>
    <name evidence="4" type="ORF">K0T92_16650</name>
</gene>
<dbReference type="RefSeq" id="WP_219873602.1">
    <property type="nucleotide sequence ID" value="NZ_JAHZIJ010000012.1"/>
</dbReference>
<dbReference type="InterPro" id="IPR057727">
    <property type="entry name" value="WCX_dom"/>
</dbReference>
<dbReference type="InterPro" id="IPR051534">
    <property type="entry name" value="CBASS_pafABC_assoc_protein"/>
</dbReference>
<evidence type="ECO:0000259" key="3">
    <source>
        <dbReference type="Pfam" id="PF25583"/>
    </source>
</evidence>
<feature type="domain" description="Helix-turn-helix type 11" evidence="1">
    <location>
        <begin position="6"/>
        <end position="58"/>
    </location>
</feature>
<dbReference type="PANTHER" id="PTHR34580">
    <property type="match status" value="1"/>
</dbReference>
<dbReference type="InterPro" id="IPR036388">
    <property type="entry name" value="WH-like_DNA-bd_sf"/>
</dbReference>
<accession>A0ABS7D916</accession>
<evidence type="ECO:0000259" key="1">
    <source>
        <dbReference type="Pfam" id="PF08279"/>
    </source>
</evidence>